<keyword evidence="10" id="KW-0325">Glycoprotein</keyword>
<comment type="subcellular location">
    <subcellularLocation>
        <location evidence="2">Cell membrane</location>
        <topology evidence="2">Single-pass type I membrane protein</topology>
    </subcellularLocation>
</comment>
<evidence type="ECO:0000256" key="9">
    <source>
        <dbReference type="ARBA" id="ARBA00023170"/>
    </source>
</evidence>
<feature type="compositionally biased region" description="Low complexity" evidence="16">
    <location>
        <begin position="999"/>
        <end position="1029"/>
    </location>
</feature>
<dbReference type="CDD" id="cd07302">
    <property type="entry name" value="CHD"/>
    <property type="match status" value="1"/>
</dbReference>
<keyword evidence="6" id="KW-0547">Nucleotide-binding</keyword>
<feature type="region of interest" description="Disordered" evidence="16">
    <location>
        <begin position="1118"/>
        <end position="1178"/>
    </location>
</feature>
<dbReference type="SUPFAM" id="SSF53822">
    <property type="entry name" value="Periplasmic binding protein-like I"/>
    <property type="match status" value="1"/>
</dbReference>
<dbReference type="FunFam" id="3.30.70.1230:FF:000019">
    <property type="entry name" value="Guanylate cyclase"/>
    <property type="match status" value="1"/>
</dbReference>
<evidence type="ECO:0000313" key="20">
    <source>
        <dbReference type="EMBL" id="KAF0304218.1"/>
    </source>
</evidence>
<dbReference type="Gene3D" id="3.30.70.1230">
    <property type="entry name" value="Nucleotide cyclase"/>
    <property type="match status" value="1"/>
</dbReference>
<feature type="compositionally biased region" description="Low complexity" evidence="16">
    <location>
        <begin position="1168"/>
        <end position="1178"/>
    </location>
</feature>
<reference evidence="20 21" key="1">
    <citation type="submission" date="2019-07" db="EMBL/GenBank/DDBJ databases">
        <title>Draft genome assembly of a fouling barnacle, Amphibalanus amphitrite (Darwin, 1854): The first reference genome for Thecostraca.</title>
        <authorList>
            <person name="Kim W."/>
        </authorList>
    </citation>
    <scope>NUCLEOTIDE SEQUENCE [LARGE SCALE GENOMIC DNA]</scope>
    <source>
        <strain evidence="20">SNU_AA5</strain>
        <tissue evidence="20">Soma without cirri and trophi</tissue>
    </source>
</reference>
<evidence type="ECO:0000256" key="11">
    <source>
        <dbReference type="ARBA" id="ARBA00023239"/>
    </source>
</evidence>
<dbReference type="InterPro" id="IPR028082">
    <property type="entry name" value="Peripla_BP_I"/>
</dbReference>
<keyword evidence="5" id="KW-0732">Signal</keyword>
<evidence type="ECO:0000256" key="10">
    <source>
        <dbReference type="ARBA" id="ARBA00023180"/>
    </source>
</evidence>
<dbReference type="InterPro" id="IPR011009">
    <property type="entry name" value="Kinase-like_dom_sf"/>
</dbReference>
<dbReference type="PROSITE" id="PS50125">
    <property type="entry name" value="GUANYLATE_CYCLASE_2"/>
    <property type="match status" value="1"/>
</dbReference>
<dbReference type="Pfam" id="PF07701">
    <property type="entry name" value="HNOBA"/>
    <property type="match status" value="1"/>
</dbReference>
<dbReference type="GO" id="GO:0004383">
    <property type="term" value="F:guanylate cyclase activity"/>
    <property type="evidence" value="ECO:0007669"/>
    <property type="project" value="UniProtKB-EC"/>
</dbReference>
<feature type="compositionally biased region" description="Basic and acidic residues" evidence="16">
    <location>
        <begin position="1146"/>
        <end position="1163"/>
    </location>
</feature>
<evidence type="ECO:0000256" key="3">
    <source>
        <dbReference type="ARBA" id="ARBA00012202"/>
    </source>
</evidence>
<comment type="similarity">
    <text evidence="13">Belongs to the adenylyl cyclase class-4/guanylyl cyclase family.</text>
</comment>
<proteinExistence type="inferred from homology"/>
<name>A0A6A4WQ65_AMPAM</name>
<evidence type="ECO:0000256" key="14">
    <source>
        <dbReference type="RuleBase" id="RU003431"/>
    </source>
</evidence>
<accession>A0A6A4WQ65</accession>
<evidence type="ECO:0000256" key="5">
    <source>
        <dbReference type="ARBA" id="ARBA00022729"/>
    </source>
</evidence>
<feature type="transmembrane region" description="Helical" evidence="17">
    <location>
        <begin position="383"/>
        <end position="403"/>
    </location>
</feature>
<keyword evidence="4 17" id="KW-0812">Transmembrane</keyword>
<dbReference type="Pfam" id="PF07714">
    <property type="entry name" value="PK_Tyr_Ser-Thr"/>
    <property type="match status" value="1"/>
</dbReference>
<feature type="domain" description="Guanylate cyclase" evidence="19">
    <location>
        <begin position="791"/>
        <end position="921"/>
    </location>
</feature>
<dbReference type="InterPro" id="IPR001828">
    <property type="entry name" value="ANF_lig-bd_rcpt"/>
</dbReference>
<dbReference type="InterPro" id="IPR050401">
    <property type="entry name" value="Cyclic_nucleotide_synthase"/>
</dbReference>
<dbReference type="InterPro" id="IPR029787">
    <property type="entry name" value="Nucleotide_cyclase"/>
</dbReference>
<evidence type="ECO:0000259" key="18">
    <source>
        <dbReference type="PROSITE" id="PS50011"/>
    </source>
</evidence>
<evidence type="ECO:0000256" key="15">
    <source>
        <dbReference type="SAM" id="Coils"/>
    </source>
</evidence>
<dbReference type="EMBL" id="VIIS01000864">
    <property type="protein sequence ID" value="KAF0304218.1"/>
    <property type="molecule type" value="Genomic_DNA"/>
</dbReference>
<evidence type="ECO:0000256" key="13">
    <source>
        <dbReference type="RuleBase" id="RU000405"/>
    </source>
</evidence>
<keyword evidence="7 17" id="KW-1133">Transmembrane helix</keyword>
<dbReference type="GO" id="GO:0001653">
    <property type="term" value="F:peptide receptor activity"/>
    <property type="evidence" value="ECO:0007669"/>
    <property type="project" value="TreeGrafter"/>
</dbReference>
<keyword evidence="8 17" id="KW-0472">Membrane</keyword>
<feature type="coiled-coil region" evidence="15">
    <location>
        <begin position="728"/>
        <end position="762"/>
    </location>
</feature>
<evidence type="ECO:0000256" key="4">
    <source>
        <dbReference type="ARBA" id="ARBA00022692"/>
    </source>
</evidence>
<organism evidence="20 21">
    <name type="scientific">Amphibalanus amphitrite</name>
    <name type="common">Striped barnacle</name>
    <name type="synonym">Balanus amphitrite</name>
    <dbReference type="NCBI Taxonomy" id="1232801"/>
    <lineage>
        <taxon>Eukaryota</taxon>
        <taxon>Metazoa</taxon>
        <taxon>Ecdysozoa</taxon>
        <taxon>Arthropoda</taxon>
        <taxon>Crustacea</taxon>
        <taxon>Multicrustacea</taxon>
        <taxon>Cirripedia</taxon>
        <taxon>Thoracica</taxon>
        <taxon>Thoracicalcarea</taxon>
        <taxon>Balanomorpha</taxon>
        <taxon>Balanoidea</taxon>
        <taxon>Balanidae</taxon>
        <taxon>Amphibalaninae</taxon>
        <taxon>Amphibalanus</taxon>
    </lineage>
</organism>
<dbReference type="InterPro" id="IPR018297">
    <property type="entry name" value="A/G_cyclase_CS"/>
</dbReference>
<dbReference type="Proteomes" id="UP000440578">
    <property type="component" value="Unassembled WGS sequence"/>
</dbReference>
<evidence type="ECO:0000256" key="2">
    <source>
        <dbReference type="ARBA" id="ARBA00004251"/>
    </source>
</evidence>
<keyword evidence="21" id="KW-1185">Reference proteome</keyword>
<evidence type="ECO:0000256" key="6">
    <source>
        <dbReference type="ARBA" id="ARBA00022741"/>
    </source>
</evidence>
<feature type="compositionally biased region" description="Basic and acidic residues" evidence="16">
    <location>
        <begin position="1118"/>
        <end position="1137"/>
    </location>
</feature>
<keyword evidence="15" id="KW-0175">Coiled coil</keyword>
<evidence type="ECO:0000259" key="19">
    <source>
        <dbReference type="PROSITE" id="PS50125"/>
    </source>
</evidence>
<protein>
    <recommendedName>
        <fullName evidence="3 14">Guanylate cyclase</fullName>
        <ecNumber evidence="3 14">4.6.1.2</ecNumber>
    </recommendedName>
</protein>
<dbReference type="SUPFAM" id="SSF55073">
    <property type="entry name" value="Nucleotide cyclase"/>
    <property type="match status" value="1"/>
</dbReference>
<dbReference type="PANTHER" id="PTHR11920:SF474">
    <property type="entry name" value="RECEPTOR-TYPE GUANYLATE CYCLASE GYC76C"/>
    <property type="match status" value="1"/>
</dbReference>
<evidence type="ECO:0000313" key="21">
    <source>
        <dbReference type="Proteomes" id="UP000440578"/>
    </source>
</evidence>
<evidence type="ECO:0000256" key="1">
    <source>
        <dbReference type="ARBA" id="ARBA00001436"/>
    </source>
</evidence>
<dbReference type="GO" id="GO:0004016">
    <property type="term" value="F:adenylate cyclase activity"/>
    <property type="evidence" value="ECO:0007669"/>
    <property type="project" value="TreeGrafter"/>
</dbReference>
<evidence type="ECO:0000256" key="12">
    <source>
        <dbReference type="ARBA" id="ARBA00023293"/>
    </source>
</evidence>
<keyword evidence="12 14" id="KW-0141">cGMP biosynthesis</keyword>
<sequence length="1220" mass="136860">MSTSKVTKSAVALLKHYKWNKFSIITTESSTISKIADSLKKLAISEGMTINHKVVIPDYDRCCKERSACCDLQMLANVIKETKDGTRVYVFLGTSESLQNMLTTMSMFNLLDGTYMVIYIDLDFVVTKSNSFKYMWPADKMWELAHYSDYECQASDVSPLRSLLVVMATPPRGHDAFSRLVRTYNERPPFDITSPGWWPFKKVREAARRRRDVAFGGETRRAGGETRRSHVGVYAAYLYDSVMMYARALNRTISDNPGVPLRQILTNGSDIVMRIRNQTFQSVMGSVIKMDDNGDSEGNFTVLALQSGCGLHIRYENSHQFALSCDDCMAQVGQFFLTNSTLPEFKIDTGKSIQWLGGLPPIDEPHCGFDGTKCYTPDDSRQTVATVLGSVLLAAILVMLYVYRMWKEEQEILGLLWKIAPEALDTGPPPLSDSKQSITSIASFESKCFGQIFTMTGRYDNNTVRVQTLNFSRKADISRRMMKEMRTMWELRHQNVNPFLGAVVEPTCIRIVTEYCTRGSLPDILEGGELTLEYMFIAELIRDLVKGMLYLHNSALLVHGNLKSSNCVVTSRWVLKVTDFGMRDLRAAADLDSQSNYQYYKSQLWKSPEQLRAPQTPCSRADDVYAFGIILHEIMCRDGPFGGVDGPPSFEPKQIVGLVKQVPAPGQEPFRPPLNCLHPPPDMPPESERLVVDCMQQCWQESEASRPGFLEIKKLLQPLRAGLSTNLVNQMMEKMEKYANNLEDLVRERTQLLNEEKQKTEALLYRMLPESVASDLTRGIPVQPETFDSVTIYFSDIVGFTRISAESKPLQVVELLNDLYTVFDRIIRSYDVYKVETIGDAYMVVSGVPKPNGIQHAGEIASMALSLLDAIRQHKIQHRPGEQLKLRIGIHTGQVVAGVVGLTMPRYCLFGDTVNTASRIESTGEPLRIHISDQCQRTLTQLGGYQTVPRGPVHMKGKGLVETHWLVGSDHKRPPPLDQPAQAPLFSRAATVRRHEPSHAAASRLSLASLRTRGSAASREPSRPASRAESPPRRRLAVPRLCQRPASLPAVRESRSLDNFPRALRLPARPVARRRDSRSVADCRELLAREQETGAGGGGESAEPMLSCRLLRSRLEEQLEPAGAERESEGEDGRPEPAELSPPPEPEEHDHGEQERGPERADELTEVAAPPLADAPPAWDCIKDWFRRFFSRHRLEPSIPLNGKLKHNGYSLHSSHDTVV</sequence>
<dbReference type="InterPro" id="IPR001054">
    <property type="entry name" value="A/G_cyclase"/>
</dbReference>
<evidence type="ECO:0000256" key="7">
    <source>
        <dbReference type="ARBA" id="ARBA00022989"/>
    </source>
</evidence>
<dbReference type="InterPro" id="IPR011645">
    <property type="entry name" value="HNOB_dom_associated"/>
</dbReference>
<feature type="region of interest" description="Disordered" evidence="16">
    <location>
        <begin position="1200"/>
        <end position="1220"/>
    </location>
</feature>
<dbReference type="AlphaFoldDB" id="A0A6A4WQ65"/>
<dbReference type="GO" id="GO:0035556">
    <property type="term" value="P:intracellular signal transduction"/>
    <property type="evidence" value="ECO:0007669"/>
    <property type="project" value="InterPro"/>
</dbReference>
<evidence type="ECO:0000256" key="17">
    <source>
        <dbReference type="SAM" id="Phobius"/>
    </source>
</evidence>
<evidence type="ECO:0000256" key="8">
    <source>
        <dbReference type="ARBA" id="ARBA00023136"/>
    </source>
</evidence>
<comment type="catalytic activity">
    <reaction evidence="1 14">
        <text>GTP = 3',5'-cyclic GMP + diphosphate</text>
        <dbReference type="Rhea" id="RHEA:13665"/>
        <dbReference type="ChEBI" id="CHEBI:33019"/>
        <dbReference type="ChEBI" id="CHEBI:37565"/>
        <dbReference type="ChEBI" id="CHEBI:57746"/>
        <dbReference type="EC" id="4.6.1.2"/>
    </reaction>
</comment>
<dbReference type="PROSITE" id="PS50011">
    <property type="entry name" value="PROTEIN_KINASE_DOM"/>
    <property type="match status" value="1"/>
</dbReference>
<feature type="region of interest" description="Disordered" evidence="16">
    <location>
        <begin position="992"/>
        <end position="1042"/>
    </location>
</feature>
<dbReference type="InterPro" id="IPR000719">
    <property type="entry name" value="Prot_kinase_dom"/>
</dbReference>
<dbReference type="GO" id="GO:0007168">
    <property type="term" value="P:receptor guanylyl cyclase signaling pathway"/>
    <property type="evidence" value="ECO:0007669"/>
    <property type="project" value="TreeGrafter"/>
</dbReference>
<dbReference type="PANTHER" id="PTHR11920">
    <property type="entry name" value="GUANYLYL CYCLASE"/>
    <property type="match status" value="1"/>
</dbReference>
<dbReference type="OrthoDB" id="5984008at2759"/>
<dbReference type="EC" id="4.6.1.2" evidence="3 14"/>
<keyword evidence="9 20" id="KW-0675">Receptor</keyword>
<dbReference type="Gene3D" id="3.40.50.2300">
    <property type="match status" value="2"/>
</dbReference>
<feature type="domain" description="Protein kinase" evidence="18">
    <location>
        <begin position="438"/>
        <end position="720"/>
    </location>
</feature>
<comment type="caution">
    <text evidence="20">The sequence shown here is derived from an EMBL/GenBank/DDBJ whole genome shotgun (WGS) entry which is preliminary data.</text>
</comment>
<dbReference type="SUPFAM" id="SSF56112">
    <property type="entry name" value="Protein kinase-like (PK-like)"/>
    <property type="match status" value="1"/>
</dbReference>
<evidence type="ECO:0000256" key="16">
    <source>
        <dbReference type="SAM" id="MobiDB-lite"/>
    </source>
</evidence>
<keyword evidence="11 13" id="KW-0456">Lyase</keyword>
<dbReference type="SMART" id="SM00044">
    <property type="entry name" value="CYCc"/>
    <property type="match status" value="1"/>
</dbReference>
<dbReference type="InterPro" id="IPR001245">
    <property type="entry name" value="Ser-Thr/Tyr_kinase_cat_dom"/>
</dbReference>
<dbReference type="Pfam" id="PF00211">
    <property type="entry name" value="Guanylate_cyc"/>
    <property type="match status" value="1"/>
</dbReference>
<dbReference type="GO" id="GO:0005886">
    <property type="term" value="C:plasma membrane"/>
    <property type="evidence" value="ECO:0007669"/>
    <property type="project" value="UniProtKB-SubCell"/>
</dbReference>
<dbReference type="Pfam" id="PF01094">
    <property type="entry name" value="ANF_receptor"/>
    <property type="match status" value="1"/>
</dbReference>
<dbReference type="PROSITE" id="PS00452">
    <property type="entry name" value="GUANYLATE_CYCLASE_1"/>
    <property type="match status" value="1"/>
</dbReference>
<dbReference type="GO" id="GO:0004672">
    <property type="term" value="F:protein kinase activity"/>
    <property type="evidence" value="ECO:0007669"/>
    <property type="project" value="InterPro"/>
</dbReference>
<dbReference type="GO" id="GO:0005524">
    <property type="term" value="F:ATP binding"/>
    <property type="evidence" value="ECO:0007669"/>
    <property type="project" value="InterPro"/>
</dbReference>
<gene>
    <name evidence="20" type="primary">Gyc76C_3</name>
    <name evidence="20" type="ORF">FJT64_023952</name>
</gene>
<dbReference type="Gene3D" id="1.10.510.10">
    <property type="entry name" value="Transferase(Phosphotransferase) domain 1"/>
    <property type="match status" value="1"/>
</dbReference>